<feature type="compositionally biased region" description="Polar residues" evidence="1">
    <location>
        <begin position="38"/>
        <end position="49"/>
    </location>
</feature>
<keyword evidence="3" id="KW-1185">Reference proteome</keyword>
<gene>
    <name evidence="2" type="ORF">LTR77_010976</name>
</gene>
<feature type="region of interest" description="Disordered" evidence="1">
    <location>
        <begin position="101"/>
        <end position="135"/>
    </location>
</feature>
<comment type="caution">
    <text evidence="2">The sequence shown here is derived from an EMBL/GenBank/DDBJ whole genome shotgun (WGS) entry which is preliminary data.</text>
</comment>
<evidence type="ECO:0000313" key="2">
    <source>
        <dbReference type="EMBL" id="KAK5163042.1"/>
    </source>
</evidence>
<organism evidence="2 3">
    <name type="scientific">Saxophila tyrrhenica</name>
    <dbReference type="NCBI Taxonomy" id="1690608"/>
    <lineage>
        <taxon>Eukaryota</taxon>
        <taxon>Fungi</taxon>
        <taxon>Dikarya</taxon>
        <taxon>Ascomycota</taxon>
        <taxon>Pezizomycotina</taxon>
        <taxon>Dothideomycetes</taxon>
        <taxon>Dothideomycetidae</taxon>
        <taxon>Mycosphaerellales</taxon>
        <taxon>Extremaceae</taxon>
        <taxon>Saxophila</taxon>
    </lineage>
</organism>
<dbReference type="GeneID" id="89932300"/>
<dbReference type="EMBL" id="JAVRRT010000029">
    <property type="protein sequence ID" value="KAK5163042.1"/>
    <property type="molecule type" value="Genomic_DNA"/>
</dbReference>
<dbReference type="AlphaFoldDB" id="A0AAV9NTU7"/>
<accession>A0AAV9NTU7</accession>
<feature type="compositionally biased region" description="Acidic residues" evidence="1">
    <location>
        <begin position="124"/>
        <end position="134"/>
    </location>
</feature>
<evidence type="ECO:0000256" key="1">
    <source>
        <dbReference type="SAM" id="MobiDB-lite"/>
    </source>
</evidence>
<feature type="region of interest" description="Disordered" evidence="1">
    <location>
        <begin position="32"/>
        <end position="54"/>
    </location>
</feature>
<protein>
    <submittedName>
        <fullName evidence="2">Uncharacterized protein</fullName>
    </submittedName>
</protein>
<dbReference type="Proteomes" id="UP001337655">
    <property type="component" value="Unassembled WGS sequence"/>
</dbReference>
<proteinExistence type="predicted"/>
<name>A0AAV9NTU7_9PEZI</name>
<reference evidence="2 3" key="1">
    <citation type="submission" date="2023-08" db="EMBL/GenBank/DDBJ databases">
        <title>Black Yeasts Isolated from many extreme environments.</title>
        <authorList>
            <person name="Coleine C."/>
            <person name="Stajich J.E."/>
            <person name="Selbmann L."/>
        </authorList>
    </citation>
    <scope>NUCLEOTIDE SEQUENCE [LARGE SCALE GENOMIC DNA]</scope>
    <source>
        <strain evidence="2 3">CCFEE 5935</strain>
    </source>
</reference>
<evidence type="ECO:0000313" key="3">
    <source>
        <dbReference type="Proteomes" id="UP001337655"/>
    </source>
</evidence>
<dbReference type="RefSeq" id="XP_064653612.1">
    <property type="nucleotide sequence ID" value="XM_064808192.1"/>
</dbReference>
<sequence length="301" mass="32871">MSGIASTIEREDAIMEVPCPNIIEGPTPHRLMGAMESNGHQPHSSSNAPSLAEWGGEHDDLAFREVQVAVPCTLDGLTGRRCVGPKDDRMSSSSTVEDWTTFEMPGSIGTGDNGRNEAMAQDSDSGDDENELEEPERLFGTTAVEPEPIVRGCFFAMCVQDWCTTTFMIQFSNGVVPSAFAPTVDTYENAIAITLCSTCAAKHKMPSSFEQTKFETELGSFLTKRISATLGKISDVRWVAERIVGAPVSLIKSGDRLRFIPRGDIMSHTTTWDSVRSVDLLVAKTGERYRMLFDFLLGGTI</sequence>